<feature type="region of interest" description="Disordered" evidence="1">
    <location>
        <begin position="80"/>
        <end position="131"/>
    </location>
</feature>
<dbReference type="GO" id="GO:0005814">
    <property type="term" value="C:centriole"/>
    <property type="evidence" value="ECO:0007669"/>
    <property type="project" value="TreeGrafter"/>
</dbReference>
<dbReference type="GO" id="GO:0097542">
    <property type="term" value="C:ciliary tip"/>
    <property type="evidence" value="ECO:0007669"/>
    <property type="project" value="TreeGrafter"/>
</dbReference>
<evidence type="ECO:0000259" key="2">
    <source>
        <dbReference type="Pfam" id="PF21050"/>
    </source>
</evidence>
<gene>
    <name evidence="3" type="ORF">PPROV_000539600</name>
</gene>
<feature type="compositionally biased region" description="Acidic residues" evidence="1">
    <location>
        <begin position="80"/>
        <end position="115"/>
    </location>
</feature>
<dbReference type="InterPro" id="IPR040369">
    <property type="entry name" value="ARMC9"/>
</dbReference>
<sequence>MAADPEFVPFYALPLLLESSNPQVRTYINGTLYSIFQRAAIREQGRAMGLPEFLDLVRSQSEGTVFAKQVDYVIAQLNVEDTEEDPEADAESDDEAVGDGMGDEEEDASALDDVGEDSRSEAGYGVAMPEDVERGEPLLCRSYLADGDSANEQNARLRASLMASDASSQGGPPGPAPEEDEEDASFHTRPVTPRQRPTTAEAHAALERERAKMEAAKLASRNPDGGVQVEEAEQEFMQGFGTHDKVPRTPQHGPR</sequence>
<dbReference type="OrthoDB" id="549342at2759"/>
<protein>
    <submittedName>
        <fullName evidence="3">LisH domain-containing protein armc9</fullName>
    </submittedName>
</protein>
<dbReference type="Pfam" id="PF21050">
    <property type="entry name" value="ARMC9_ARM"/>
    <property type="match status" value="1"/>
</dbReference>
<dbReference type="EMBL" id="BNJQ01000013">
    <property type="protein sequence ID" value="GHP06651.1"/>
    <property type="molecule type" value="Genomic_DNA"/>
</dbReference>
<reference evidence="3" key="1">
    <citation type="submission" date="2020-10" db="EMBL/GenBank/DDBJ databases">
        <title>Unveiling of a novel bifunctional photoreceptor, Dualchrome1, isolated from a cosmopolitan green alga.</title>
        <authorList>
            <person name="Suzuki S."/>
            <person name="Kawachi M."/>
        </authorList>
    </citation>
    <scope>NUCLEOTIDE SEQUENCE</scope>
    <source>
        <strain evidence="3">NIES 2893</strain>
    </source>
</reference>
<evidence type="ECO:0000313" key="3">
    <source>
        <dbReference type="EMBL" id="GHP06651.1"/>
    </source>
</evidence>
<accession>A0A830HM42</accession>
<dbReference type="PANTHER" id="PTHR14881:SF4">
    <property type="entry name" value="LISH DOMAIN-CONTAINING PROTEIN ARMC9"/>
    <property type="match status" value="1"/>
</dbReference>
<dbReference type="GO" id="GO:0036064">
    <property type="term" value="C:ciliary basal body"/>
    <property type="evidence" value="ECO:0007669"/>
    <property type="project" value="InterPro"/>
</dbReference>
<keyword evidence="4" id="KW-1185">Reference proteome</keyword>
<comment type="caution">
    <text evidence="3">The sequence shown here is derived from an EMBL/GenBank/DDBJ whole genome shotgun (WGS) entry which is preliminary data.</text>
</comment>
<dbReference type="Proteomes" id="UP000660262">
    <property type="component" value="Unassembled WGS sequence"/>
</dbReference>
<dbReference type="InterPro" id="IPR048959">
    <property type="entry name" value="ARMC9_ARM_dom"/>
</dbReference>
<organism evidence="3 4">
    <name type="scientific">Pycnococcus provasolii</name>
    <dbReference type="NCBI Taxonomy" id="41880"/>
    <lineage>
        <taxon>Eukaryota</taxon>
        <taxon>Viridiplantae</taxon>
        <taxon>Chlorophyta</taxon>
        <taxon>Pseudoscourfieldiophyceae</taxon>
        <taxon>Pseudoscourfieldiales</taxon>
        <taxon>Pycnococcaceae</taxon>
        <taxon>Pycnococcus</taxon>
    </lineage>
</organism>
<dbReference type="AlphaFoldDB" id="A0A830HM42"/>
<feature type="region of interest" description="Disordered" evidence="1">
    <location>
        <begin position="236"/>
        <end position="255"/>
    </location>
</feature>
<name>A0A830HM42_9CHLO</name>
<evidence type="ECO:0000313" key="4">
    <source>
        <dbReference type="Proteomes" id="UP000660262"/>
    </source>
</evidence>
<evidence type="ECO:0000256" key="1">
    <source>
        <dbReference type="SAM" id="MobiDB-lite"/>
    </source>
</evidence>
<feature type="compositionally biased region" description="Low complexity" evidence="1">
    <location>
        <begin position="188"/>
        <end position="203"/>
    </location>
</feature>
<feature type="domain" description="LisH" evidence="2">
    <location>
        <begin position="13"/>
        <end position="78"/>
    </location>
</feature>
<proteinExistence type="predicted"/>
<dbReference type="GO" id="GO:0060271">
    <property type="term" value="P:cilium assembly"/>
    <property type="evidence" value="ECO:0007669"/>
    <property type="project" value="InterPro"/>
</dbReference>
<feature type="region of interest" description="Disordered" evidence="1">
    <location>
        <begin position="151"/>
        <end position="204"/>
    </location>
</feature>
<dbReference type="PANTHER" id="PTHR14881">
    <property type="entry name" value="LISH DOMAIN-CONTAINING PROTEIN ARMC9"/>
    <property type="match status" value="1"/>
</dbReference>